<evidence type="ECO:0000256" key="1">
    <source>
        <dbReference type="ARBA" id="ARBA00010541"/>
    </source>
</evidence>
<feature type="region of interest" description="Disordered" evidence="5">
    <location>
        <begin position="1"/>
        <end position="224"/>
    </location>
</feature>
<dbReference type="EMBL" id="PGEZ01000001">
    <property type="protein sequence ID" value="PJJ57924.1"/>
    <property type="molecule type" value="Genomic_DNA"/>
</dbReference>
<keyword evidence="8" id="KW-1185">Reference proteome</keyword>
<dbReference type="Gene3D" id="2.40.10.120">
    <property type="match status" value="1"/>
</dbReference>
<dbReference type="PANTHER" id="PTHR43343:SF3">
    <property type="entry name" value="PROTEASE DO-LIKE 8, CHLOROPLASTIC"/>
    <property type="match status" value="1"/>
</dbReference>
<dbReference type="PANTHER" id="PTHR43343">
    <property type="entry name" value="PEPTIDASE S12"/>
    <property type="match status" value="1"/>
</dbReference>
<dbReference type="InterPro" id="IPR051201">
    <property type="entry name" value="Chloro_Bact_Ser_Proteases"/>
</dbReference>
<dbReference type="CDD" id="cd06779">
    <property type="entry name" value="cpPDZ_Deg_HtrA-like"/>
    <property type="match status" value="1"/>
</dbReference>
<feature type="compositionally biased region" description="Low complexity" evidence="5">
    <location>
        <begin position="33"/>
        <end position="73"/>
    </location>
</feature>
<feature type="compositionally biased region" description="Gly residues" evidence="5">
    <location>
        <begin position="94"/>
        <end position="107"/>
    </location>
</feature>
<dbReference type="SMART" id="SM00228">
    <property type="entry name" value="PDZ"/>
    <property type="match status" value="1"/>
</dbReference>
<dbReference type="Pfam" id="PF13365">
    <property type="entry name" value="Trypsin_2"/>
    <property type="match status" value="1"/>
</dbReference>
<feature type="compositionally biased region" description="Polar residues" evidence="5">
    <location>
        <begin position="171"/>
        <end position="185"/>
    </location>
</feature>
<sequence length="585" mass="58438">MLAPMSDDPTTPDPHDPAGADPQPPAPAEDVTAEQPAASAEPDAPEQSAAPEAPEQPAAPASGSGSSSSTPTDAYDRDAGYAQHDPYASQSGYGQSGYGQSGYGQSGYGQSPYDQSGYGSQSGYGQADPYGQAYPYGSQAQHGSYYGQQHDPYGQQPGYGQHDPYGGQSHAYGTSSQHGSTQTATAVAEPGPYTHQYGESPRNGEATQALPFGQPTATKSSKSRKGVGALVLTGALVVGLVGGVGGAAVYDAVADDASASSVSSLDASPASSAEIPDSAVEAVSQKVLPSTVQLNVRGSAESGSGTGIIISSDGEILTNNHVVEAAADGGDITISFSDGSIARAEIVGRDPVTDLAVVKAEGKSGLQPATLGSSSDLKVGQQVVAIGSPYGLESTVTTGIVSALNRPVQAGDTAETSNIFPAIQTDAAINPGNSGGPLVDLNGSVIGINSAIRTSNSGESGSIGLGFAIPVDLAKNVASQLVTGETVEHARIGVSVSDAVESDGITTIGAEVKEVTPDSAAAAAGLEAGDIIIRVDDQAIASSDALVATVRGYQPGDEVTLTYTRNGEQAETTVTLDSDGGSLGS</sequence>
<feature type="compositionally biased region" description="Low complexity" evidence="5">
    <location>
        <begin position="108"/>
        <end position="126"/>
    </location>
</feature>
<reference evidence="7 8" key="1">
    <citation type="submission" date="2017-11" db="EMBL/GenBank/DDBJ databases">
        <title>Genomic Encyclopedia of Archaeal and Bacterial Type Strains, Phase II (KMG-II): From Individual Species to Whole Genera.</title>
        <authorList>
            <person name="Goeker M."/>
        </authorList>
    </citation>
    <scope>NUCLEOTIDE SEQUENCE [LARGE SCALE GENOMIC DNA]</scope>
    <source>
        <strain evidence="7 8">DSM 27763</strain>
    </source>
</reference>
<name>A0A2M9BJ30_9ACTN</name>
<dbReference type="GO" id="GO:0004252">
    <property type="term" value="F:serine-type endopeptidase activity"/>
    <property type="evidence" value="ECO:0007669"/>
    <property type="project" value="InterPro"/>
</dbReference>
<dbReference type="InterPro" id="IPR001478">
    <property type="entry name" value="PDZ"/>
</dbReference>
<gene>
    <name evidence="7" type="ORF">CLV56_2163</name>
</gene>
<dbReference type="InterPro" id="IPR001940">
    <property type="entry name" value="Peptidase_S1C"/>
</dbReference>
<evidence type="ECO:0000313" key="8">
    <source>
        <dbReference type="Proteomes" id="UP000230842"/>
    </source>
</evidence>
<dbReference type="Proteomes" id="UP000230842">
    <property type="component" value="Unassembled WGS sequence"/>
</dbReference>
<dbReference type="GO" id="GO:0006508">
    <property type="term" value="P:proteolysis"/>
    <property type="evidence" value="ECO:0007669"/>
    <property type="project" value="UniProtKB-KW"/>
</dbReference>
<evidence type="ECO:0000256" key="3">
    <source>
        <dbReference type="ARBA" id="ARBA00022801"/>
    </source>
</evidence>
<feature type="domain" description="PDZ" evidence="6">
    <location>
        <begin position="470"/>
        <end position="567"/>
    </location>
</feature>
<dbReference type="FunFam" id="2.40.10.10:FF:000001">
    <property type="entry name" value="Periplasmic serine protease DegS"/>
    <property type="match status" value="1"/>
</dbReference>
<dbReference type="InterPro" id="IPR036034">
    <property type="entry name" value="PDZ_sf"/>
</dbReference>
<comment type="caution">
    <text evidence="7">The sequence shown here is derived from an EMBL/GenBank/DDBJ whole genome shotgun (WGS) entry which is preliminary data.</text>
</comment>
<dbReference type="SUPFAM" id="SSF50156">
    <property type="entry name" value="PDZ domain-like"/>
    <property type="match status" value="1"/>
</dbReference>
<keyword evidence="2 7" id="KW-0645">Protease</keyword>
<organism evidence="7 8">
    <name type="scientific">Mumia flava</name>
    <dbReference type="NCBI Taxonomy" id="1348852"/>
    <lineage>
        <taxon>Bacteria</taxon>
        <taxon>Bacillati</taxon>
        <taxon>Actinomycetota</taxon>
        <taxon>Actinomycetes</taxon>
        <taxon>Propionibacteriales</taxon>
        <taxon>Nocardioidaceae</taxon>
        <taxon>Mumia</taxon>
    </lineage>
</organism>
<proteinExistence type="inferred from homology"/>
<evidence type="ECO:0000256" key="4">
    <source>
        <dbReference type="ARBA" id="ARBA00022825"/>
    </source>
</evidence>
<dbReference type="PROSITE" id="PS50106">
    <property type="entry name" value="PDZ"/>
    <property type="match status" value="1"/>
</dbReference>
<dbReference type="InterPro" id="IPR009003">
    <property type="entry name" value="Peptidase_S1_PA"/>
</dbReference>
<protein>
    <submittedName>
        <fullName evidence="7">Putative serine protease PepD</fullName>
    </submittedName>
</protein>
<accession>A0A2M9BJ30</accession>
<evidence type="ECO:0000259" key="6">
    <source>
        <dbReference type="PROSITE" id="PS50106"/>
    </source>
</evidence>
<keyword evidence="3" id="KW-0378">Hydrolase</keyword>
<evidence type="ECO:0000256" key="2">
    <source>
        <dbReference type="ARBA" id="ARBA00022670"/>
    </source>
</evidence>
<dbReference type="SUPFAM" id="SSF50494">
    <property type="entry name" value="Trypsin-like serine proteases"/>
    <property type="match status" value="1"/>
</dbReference>
<dbReference type="PRINTS" id="PR00834">
    <property type="entry name" value="PROTEASES2C"/>
</dbReference>
<dbReference type="Pfam" id="PF13180">
    <property type="entry name" value="PDZ_2"/>
    <property type="match status" value="1"/>
</dbReference>
<dbReference type="AlphaFoldDB" id="A0A2M9BJ30"/>
<evidence type="ECO:0000313" key="7">
    <source>
        <dbReference type="EMBL" id="PJJ57924.1"/>
    </source>
</evidence>
<evidence type="ECO:0000256" key="5">
    <source>
        <dbReference type="SAM" id="MobiDB-lite"/>
    </source>
</evidence>
<keyword evidence="4" id="KW-0720">Serine protease</keyword>
<comment type="similarity">
    <text evidence="1">Belongs to the peptidase S1C family.</text>
</comment>
<dbReference type="Gene3D" id="2.30.42.10">
    <property type="match status" value="1"/>
</dbReference>